<feature type="region of interest" description="Disordered" evidence="1">
    <location>
        <begin position="779"/>
        <end position="863"/>
    </location>
</feature>
<dbReference type="InterPro" id="IPR036691">
    <property type="entry name" value="Endo/exonu/phosph_ase_sf"/>
</dbReference>
<feature type="region of interest" description="Disordered" evidence="1">
    <location>
        <begin position="619"/>
        <end position="638"/>
    </location>
</feature>
<feature type="domain" description="Inositol polyphosphate-related phosphatase" evidence="2">
    <location>
        <begin position="266"/>
        <end position="555"/>
    </location>
</feature>
<feature type="region of interest" description="Disordered" evidence="1">
    <location>
        <begin position="232"/>
        <end position="311"/>
    </location>
</feature>
<feature type="compositionally biased region" description="Polar residues" evidence="1">
    <location>
        <begin position="743"/>
        <end position="762"/>
    </location>
</feature>
<feature type="compositionally biased region" description="Polar residues" evidence="1">
    <location>
        <begin position="264"/>
        <end position="277"/>
    </location>
</feature>
<reference evidence="3 4" key="1">
    <citation type="submission" date="2020-11" db="EMBL/GenBank/DDBJ databases">
        <title>Kefir isolates.</title>
        <authorList>
            <person name="Marcisauskas S."/>
            <person name="Kim Y."/>
            <person name="Blasche S."/>
        </authorList>
    </citation>
    <scope>NUCLEOTIDE SEQUENCE [LARGE SCALE GENOMIC DNA]</scope>
    <source>
        <strain evidence="3 4">KR</strain>
    </source>
</reference>
<dbReference type="AlphaFoldDB" id="A0A9P6W755"/>
<feature type="region of interest" description="Disordered" evidence="1">
    <location>
        <begin position="145"/>
        <end position="181"/>
    </location>
</feature>
<feature type="compositionally biased region" description="Basic residues" evidence="1">
    <location>
        <begin position="511"/>
        <end position="521"/>
    </location>
</feature>
<dbReference type="GO" id="GO:0004439">
    <property type="term" value="F:phosphatidylinositol-4,5-bisphosphate 5-phosphatase activity"/>
    <property type="evidence" value="ECO:0007669"/>
    <property type="project" value="TreeGrafter"/>
</dbReference>
<feature type="compositionally biased region" description="Low complexity" evidence="1">
    <location>
        <begin position="152"/>
        <end position="161"/>
    </location>
</feature>
<comment type="caution">
    <text evidence="3">The sequence shown here is derived from an EMBL/GenBank/DDBJ whole genome shotgun (WGS) entry which is preliminary data.</text>
</comment>
<accession>A0A9P6W755</accession>
<evidence type="ECO:0000259" key="2">
    <source>
        <dbReference type="SMART" id="SM00128"/>
    </source>
</evidence>
<proteinExistence type="predicted"/>
<feature type="region of interest" description="Disordered" evidence="1">
    <location>
        <begin position="56"/>
        <end position="105"/>
    </location>
</feature>
<evidence type="ECO:0000256" key="1">
    <source>
        <dbReference type="SAM" id="MobiDB-lite"/>
    </source>
</evidence>
<feature type="region of interest" description="Disordered" evidence="1">
    <location>
        <begin position="511"/>
        <end position="545"/>
    </location>
</feature>
<dbReference type="PANTHER" id="PTHR11200:SF275">
    <property type="entry name" value="LD06095P"/>
    <property type="match status" value="1"/>
</dbReference>
<dbReference type="SMART" id="SM00128">
    <property type="entry name" value="IPPc"/>
    <property type="match status" value="1"/>
</dbReference>
<dbReference type="InterPro" id="IPR000300">
    <property type="entry name" value="IPPc"/>
</dbReference>
<keyword evidence="4" id="KW-1185">Reference proteome</keyword>
<evidence type="ECO:0000313" key="3">
    <source>
        <dbReference type="EMBL" id="KAG0664039.1"/>
    </source>
</evidence>
<feature type="compositionally biased region" description="Low complexity" evidence="1">
    <location>
        <begin position="786"/>
        <end position="796"/>
    </location>
</feature>
<dbReference type="SUPFAM" id="SSF56219">
    <property type="entry name" value="DNase I-like"/>
    <property type="match status" value="1"/>
</dbReference>
<feature type="compositionally biased region" description="Basic and acidic residues" evidence="1">
    <location>
        <begin position="245"/>
        <end position="260"/>
    </location>
</feature>
<organism evidence="3 4">
    <name type="scientific">Rhodotorula mucilaginosa</name>
    <name type="common">Yeast</name>
    <name type="synonym">Rhodotorula rubra</name>
    <dbReference type="NCBI Taxonomy" id="5537"/>
    <lineage>
        <taxon>Eukaryota</taxon>
        <taxon>Fungi</taxon>
        <taxon>Dikarya</taxon>
        <taxon>Basidiomycota</taxon>
        <taxon>Pucciniomycotina</taxon>
        <taxon>Microbotryomycetes</taxon>
        <taxon>Sporidiobolales</taxon>
        <taxon>Sporidiobolaceae</taxon>
        <taxon>Rhodotorula</taxon>
    </lineage>
</organism>
<feature type="region of interest" description="Disordered" evidence="1">
    <location>
        <begin position="732"/>
        <end position="762"/>
    </location>
</feature>
<sequence>MARRRFRNLAHRPRTINLSDILAVQSCCVRRRQQAPSKKHHEAGPKRFFKKIANLVQPRSARQSRSRATSAASSTRNAPSPAPRVNGDGPADPVRRPFPGQEAKPNIKIRLATFNMGNSLPAPGGDLSEFLGDLSTFPEEHLARARTRGKRSSSGASSFFSRAKHEHGRTRSVSSDKSISPLAPDLPQFPLTAAHPYHIIVVCGQECPTARSGGVFRGQSWTSQLENFLCGGADESDSSDDDEAAEHAKEAPTKALDEGASKSPARTASPPTGSPNLSAPDPARGVASAPYTDDERSAATSTDDLASHVAPSAADTASISSRIRRGPYVLVEKERLMGIYCAVFVARCCEDLVEGVSRSRVTAGLIGGRVGNKGGVGISLHFASTRLLFVSAHLAAHASGLEIRKANARKILDELDVDDFLETAGPKPKKLVDRFDHAFFMGDLNFRLNISRLHADWLVQAKDFTNALQFDQLRAILGESDSALGGFGEAPIHFAPTYKYDLRKTTRRLVHKPSRLLRRGSKAVPIQPPKNGQPRTSPHESDTNSVLEAAASPTEPADDDAASIASTVDADALDALAANQADLPASDSAPDNGADPIRNARVRFLTLVKHNSTRAALETARIRAQASRGRSTDSGQRPLAQMFQDADEDTPSESPRSIVRQPQEAVKAGAAGKDTLICDEEPAWDSSKKQRVQSWTDRILFYPNRIATAKEEPPAPLAPSFGSLFRAHRTRSIRSLPDAGKRASQSRNRLRRQVSQDTLASSSVWQRVKSFPALAILDRPPSIERPPSSASVSAPSNTNMSEVENPPPTTIAARRAPRRHFTLSGSTDSSPSSSPVHSPAAVTISSPPLAAADDPFHGSAPVNLPRARTFASALSRLHERHAEAPDAGPSLNSRFRSFLTSLPVALPFLSAPVSDDTTAPDAAPMEPTRIVGPDPGELLPIEYNSVMNIERMGAVSDHRPVYLVCALGVEASS</sequence>
<feature type="region of interest" description="Disordered" evidence="1">
    <location>
        <begin position="644"/>
        <end position="663"/>
    </location>
</feature>
<feature type="compositionally biased region" description="Low complexity" evidence="1">
    <location>
        <begin position="824"/>
        <end position="839"/>
    </location>
</feature>
<feature type="compositionally biased region" description="Acidic residues" evidence="1">
    <location>
        <begin position="234"/>
        <end position="244"/>
    </location>
</feature>
<dbReference type="PANTHER" id="PTHR11200">
    <property type="entry name" value="INOSITOL 5-PHOSPHATASE"/>
    <property type="match status" value="1"/>
</dbReference>
<dbReference type="EMBL" id="PUHQ01000016">
    <property type="protein sequence ID" value="KAG0664039.1"/>
    <property type="molecule type" value="Genomic_DNA"/>
</dbReference>
<protein>
    <recommendedName>
        <fullName evidence="2">Inositol polyphosphate-related phosphatase domain-containing protein</fullName>
    </recommendedName>
</protein>
<feature type="compositionally biased region" description="Low complexity" evidence="1">
    <location>
        <begin position="57"/>
        <end position="79"/>
    </location>
</feature>
<dbReference type="Proteomes" id="UP000777482">
    <property type="component" value="Unassembled WGS sequence"/>
</dbReference>
<dbReference type="Pfam" id="PF22669">
    <property type="entry name" value="Exo_endo_phos2"/>
    <property type="match status" value="1"/>
</dbReference>
<dbReference type="InterPro" id="IPR046985">
    <property type="entry name" value="IP5"/>
</dbReference>
<name>A0A9P6W755_RHOMI</name>
<dbReference type="Gene3D" id="3.60.10.10">
    <property type="entry name" value="Endonuclease/exonuclease/phosphatase"/>
    <property type="match status" value="1"/>
</dbReference>
<dbReference type="GO" id="GO:0046856">
    <property type="term" value="P:phosphatidylinositol dephosphorylation"/>
    <property type="evidence" value="ECO:0007669"/>
    <property type="project" value="InterPro"/>
</dbReference>
<dbReference type="OrthoDB" id="405996at2759"/>
<evidence type="ECO:0000313" key="4">
    <source>
        <dbReference type="Proteomes" id="UP000777482"/>
    </source>
</evidence>
<gene>
    <name evidence="3" type="ORF">C6P46_001899</name>
</gene>